<reference evidence="2 3" key="1">
    <citation type="journal article" date="2016" name="Nat. Commun.">
        <title>Thousands of microbial genomes shed light on interconnected biogeochemical processes in an aquifer system.</title>
        <authorList>
            <person name="Anantharaman K."/>
            <person name="Brown C.T."/>
            <person name="Hug L.A."/>
            <person name="Sharon I."/>
            <person name="Castelle C.J."/>
            <person name="Probst A.J."/>
            <person name="Thomas B.C."/>
            <person name="Singh A."/>
            <person name="Wilkins M.J."/>
            <person name="Karaoz U."/>
            <person name="Brodie E.L."/>
            <person name="Williams K.H."/>
            <person name="Hubbard S.S."/>
            <person name="Banfield J.F."/>
        </authorList>
    </citation>
    <scope>NUCLEOTIDE SEQUENCE [LARGE SCALE GENOMIC DNA]</scope>
</reference>
<comment type="caution">
    <text evidence="2">The sequence shown here is derived from an EMBL/GenBank/DDBJ whole genome shotgun (WGS) entry which is preliminary data.</text>
</comment>
<evidence type="ECO:0000313" key="3">
    <source>
        <dbReference type="Proteomes" id="UP000177682"/>
    </source>
</evidence>
<organism evidence="2 3">
    <name type="scientific">Candidatus Doudnabacteria bacterium RIFCSPHIGHO2_12_FULL_48_16</name>
    <dbReference type="NCBI Taxonomy" id="1817838"/>
    <lineage>
        <taxon>Bacteria</taxon>
        <taxon>Candidatus Doudnaibacteriota</taxon>
    </lineage>
</organism>
<dbReference type="AlphaFoldDB" id="A0A1F5PM08"/>
<evidence type="ECO:0000313" key="2">
    <source>
        <dbReference type="EMBL" id="OGE90702.1"/>
    </source>
</evidence>
<sequence length="123" mass="14215">MGELKDSGNHNPEQEDASVIIHVDRNMPLMAGEPVGRPRHPELANTGPSEYDSKSLQFWSYTDDRTRPRAKIRDIYNYFKDQGRLADCGDMRDLKALLPQSVRSLNKDFQGKAIFFKVNNYRR</sequence>
<proteinExistence type="predicted"/>
<dbReference type="Proteomes" id="UP000177682">
    <property type="component" value="Unassembled WGS sequence"/>
</dbReference>
<feature type="region of interest" description="Disordered" evidence="1">
    <location>
        <begin position="30"/>
        <end position="51"/>
    </location>
</feature>
<evidence type="ECO:0000256" key="1">
    <source>
        <dbReference type="SAM" id="MobiDB-lite"/>
    </source>
</evidence>
<gene>
    <name evidence="2" type="ORF">A3E29_01060</name>
</gene>
<dbReference type="EMBL" id="MFEY01000004">
    <property type="protein sequence ID" value="OGE90702.1"/>
    <property type="molecule type" value="Genomic_DNA"/>
</dbReference>
<protein>
    <submittedName>
        <fullName evidence="2">Uncharacterized protein</fullName>
    </submittedName>
</protein>
<name>A0A1F5PM08_9BACT</name>
<accession>A0A1F5PM08</accession>